<keyword evidence="2" id="KW-0342">GTP-binding</keyword>
<dbReference type="GO" id="GO:0005739">
    <property type="term" value="C:mitochondrion"/>
    <property type="evidence" value="ECO:0007669"/>
    <property type="project" value="TreeGrafter"/>
</dbReference>
<keyword evidence="5" id="KW-1185">Reference proteome</keyword>
<evidence type="ECO:0000256" key="1">
    <source>
        <dbReference type="ARBA" id="ARBA00022741"/>
    </source>
</evidence>
<reference evidence="5" key="1">
    <citation type="submission" date="2024-04" db="EMBL/GenBank/DDBJ databases">
        <title>Salinicola lusitanus LLJ914,a marine bacterium isolated from the Okinawa Trough.</title>
        <authorList>
            <person name="Li J."/>
        </authorList>
    </citation>
    <scope>NUCLEOTIDE SEQUENCE [LARGE SCALE GENOMIC DNA]</scope>
</reference>
<keyword evidence="1" id="KW-0547">Nucleotide-binding</keyword>
<evidence type="ECO:0000313" key="4">
    <source>
        <dbReference type="EMBL" id="KAK7893234.1"/>
    </source>
</evidence>
<evidence type="ECO:0008006" key="6">
    <source>
        <dbReference type="Google" id="ProtNLM"/>
    </source>
</evidence>
<dbReference type="PANTHER" id="PTHR43381:SF4">
    <property type="entry name" value="EUKARYOTIC TRANSLATION INITIATION FACTOR 5B"/>
    <property type="match status" value="1"/>
</dbReference>
<comment type="caution">
    <text evidence="4">The sequence shown here is derived from an EMBL/GenBank/DDBJ whole genome shotgun (WGS) entry which is preliminary data.</text>
</comment>
<dbReference type="EMBL" id="JBBPFD010000016">
    <property type="protein sequence ID" value="KAK7893234.1"/>
    <property type="molecule type" value="Genomic_DNA"/>
</dbReference>
<feature type="region of interest" description="Disordered" evidence="3">
    <location>
        <begin position="115"/>
        <end position="153"/>
    </location>
</feature>
<evidence type="ECO:0000313" key="5">
    <source>
        <dbReference type="Proteomes" id="UP001460270"/>
    </source>
</evidence>
<gene>
    <name evidence="4" type="ORF">WMY93_022386</name>
</gene>
<dbReference type="Gene3D" id="3.40.50.300">
    <property type="entry name" value="P-loop containing nucleotide triphosphate hydrolases"/>
    <property type="match status" value="1"/>
</dbReference>
<evidence type="ECO:0000256" key="2">
    <source>
        <dbReference type="ARBA" id="ARBA00023134"/>
    </source>
</evidence>
<feature type="compositionally biased region" description="Basic residues" evidence="3">
    <location>
        <begin position="1"/>
        <end position="12"/>
    </location>
</feature>
<dbReference type="SUPFAM" id="SSF52540">
    <property type="entry name" value="P-loop containing nucleoside triphosphate hydrolases"/>
    <property type="match status" value="1"/>
</dbReference>
<evidence type="ECO:0000256" key="3">
    <source>
        <dbReference type="SAM" id="MobiDB-lite"/>
    </source>
</evidence>
<proteinExistence type="predicted"/>
<dbReference type="InterPro" id="IPR015760">
    <property type="entry name" value="TIF_IF2"/>
</dbReference>
<dbReference type="AlphaFoldDB" id="A0AAW0NB51"/>
<dbReference type="GO" id="GO:0005525">
    <property type="term" value="F:GTP binding"/>
    <property type="evidence" value="ECO:0007669"/>
    <property type="project" value="UniProtKB-KW"/>
</dbReference>
<dbReference type="Proteomes" id="UP001460270">
    <property type="component" value="Unassembled WGS sequence"/>
</dbReference>
<accession>A0AAW0NB51</accession>
<organism evidence="4 5">
    <name type="scientific">Mugilogobius chulae</name>
    <name type="common">yellowstripe goby</name>
    <dbReference type="NCBI Taxonomy" id="88201"/>
    <lineage>
        <taxon>Eukaryota</taxon>
        <taxon>Metazoa</taxon>
        <taxon>Chordata</taxon>
        <taxon>Craniata</taxon>
        <taxon>Vertebrata</taxon>
        <taxon>Euteleostomi</taxon>
        <taxon>Actinopterygii</taxon>
        <taxon>Neopterygii</taxon>
        <taxon>Teleostei</taxon>
        <taxon>Neoteleostei</taxon>
        <taxon>Acanthomorphata</taxon>
        <taxon>Gobiaria</taxon>
        <taxon>Gobiiformes</taxon>
        <taxon>Gobioidei</taxon>
        <taxon>Gobiidae</taxon>
        <taxon>Gobionellinae</taxon>
        <taxon>Mugilogobius</taxon>
    </lineage>
</organism>
<feature type="region of interest" description="Disordered" evidence="3">
    <location>
        <begin position="1"/>
        <end position="64"/>
    </location>
</feature>
<dbReference type="InterPro" id="IPR027417">
    <property type="entry name" value="P-loop_NTPase"/>
</dbReference>
<name>A0AAW0NB51_9GOBI</name>
<dbReference type="GO" id="GO:0003743">
    <property type="term" value="F:translation initiation factor activity"/>
    <property type="evidence" value="ECO:0007669"/>
    <property type="project" value="TreeGrafter"/>
</dbReference>
<feature type="compositionally biased region" description="Basic and acidic residues" evidence="3">
    <location>
        <begin position="127"/>
        <end position="153"/>
    </location>
</feature>
<feature type="compositionally biased region" description="Acidic residues" evidence="3">
    <location>
        <begin position="44"/>
        <end position="55"/>
    </location>
</feature>
<dbReference type="PANTHER" id="PTHR43381">
    <property type="entry name" value="TRANSLATION INITIATION FACTOR IF-2-RELATED"/>
    <property type="match status" value="1"/>
</dbReference>
<sequence length="153" mass="17677">MRTMKTRRKTTTTRRATTEVSTPTGPEVTRTTAAASSKRRAKESEDESSESDDDDGRTKEERLYDRAKRRIEKRRADNLKNVDVDRLRAPVVCVLGHVDTGKTKILDKLRHTHVQDGEAGGITQQNRSHERPERNHRRADEDGQELQRRLRTF</sequence>
<protein>
    <recommendedName>
        <fullName evidence="6">Tr-type G domain-containing protein</fullName>
    </recommendedName>
</protein>